<keyword evidence="2" id="KW-1185">Reference proteome</keyword>
<dbReference type="RefSeq" id="WP_202828404.1">
    <property type="nucleotide sequence ID" value="NZ_JAEUXJ010000017.1"/>
</dbReference>
<evidence type="ECO:0000313" key="1">
    <source>
        <dbReference type="EMBL" id="MBL6458662.1"/>
    </source>
</evidence>
<evidence type="ECO:0000313" key="2">
    <source>
        <dbReference type="Proteomes" id="UP000606490"/>
    </source>
</evidence>
<gene>
    <name evidence="1" type="ORF">JMJ55_25325</name>
</gene>
<accession>A0ABS1VBG6</accession>
<sequence length="232" mass="26382">MTRKSDSRREICAKLWRDVVAAYENKIRARHELVARSQGSLSGLLHHGPSSWENESAAEEVREALADTDHGSSGEEPTRQDQELWRSFVSAHRSSRLAQDGFLRECDSAVEILRHAMNATGRCRRAALDTAALLKPHQKMELLEDLLALASYTHGQTHLSRRIVLSLPTEWLKVHLEQAAKPILQDASYEEFGWLLELYKEVDMDLARKLAEEAVNHPEEDVRSVGRDFFTT</sequence>
<protein>
    <submittedName>
        <fullName evidence="1">Uncharacterized protein</fullName>
    </submittedName>
</protein>
<proteinExistence type="predicted"/>
<organism evidence="1 2">
    <name type="scientific">Belnapia mucosa</name>
    <dbReference type="NCBI Taxonomy" id="2804532"/>
    <lineage>
        <taxon>Bacteria</taxon>
        <taxon>Pseudomonadati</taxon>
        <taxon>Pseudomonadota</taxon>
        <taxon>Alphaproteobacteria</taxon>
        <taxon>Acetobacterales</taxon>
        <taxon>Roseomonadaceae</taxon>
        <taxon>Belnapia</taxon>
    </lineage>
</organism>
<dbReference type="Proteomes" id="UP000606490">
    <property type="component" value="Unassembled WGS sequence"/>
</dbReference>
<comment type="caution">
    <text evidence="1">The sequence shown here is derived from an EMBL/GenBank/DDBJ whole genome shotgun (WGS) entry which is preliminary data.</text>
</comment>
<dbReference type="EMBL" id="JAEUXJ010000017">
    <property type="protein sequence ID" value="MBL6458662.1"/>
    <property type="molecule type" value="Genomic_DNA"/>
</dbReference>
<reference evidence="1 2" key="1">
    <citation type="submission" date="2021-01" db="EMBL/GenBank/DDBJ databases">
        <title>Belnapia mucosa sp. nov. and Belnapia arida sp. nov., isolated from the Tabernas Desert (Almeria, Spain).</title>
        <authorList>
            <person name="Molina-Menor E."/>
            <person name="Vidal-Verdu A."/>
            <person name="Calonge A."/>
            <person name="Satari L."/>
            <person name="Pereto Magraner J."/>
            <person name="Porcar Miralles M."/>
        </authorList>
    </citation>
    <scope>NUCLEOTIDE SEQUENCE [LARGE SCALE GENOMIC DNA]</scope>
    <source>
        <strain evidence="1 2">T6</strain>
    </source>
</reference>
<name>A0ABS1VBG6_9PROT</name>